<dbReference type="Gene3D" id="6.20.20.10">
    <property type="match status" value="1"/>
</dbReference>
<dbReference type="OrthoDB" id="7916457at2"/>
<protein>
    <submittedName>
        <fullName evidence="1">Uncharacterized protein</fullName>
    </submittedName>
</protein>
<evidence type="ECO:0000313" key="1">
    <source>
        <dbReference type="EMBL" id="TPW29693.1"/>
    </source>
</evidence>
<sequence>MSGPRIIRIVCPHCQGRGYFADGVRCTVCAGSERISADDARAFAIDQRRAADANGPGELSWPQKRKCAAVAEQVFETLRELPPWRRHYAREQVR</sequence>
<gene>
    <name evidence="1" type="ORF">FJU08_12815</name>
</gene>
<dbReference type="RefSeq" id="WP_141149416.1">
    <property type="nucleotide sequence ID" value="NZ_VHLG01000008.1"/>
</dbReference>
<dbReference type="EMBL" id="VHLG01000008">
    <property type="protein sequence ID" value="TPW29693.1"/>
    <property type="molecule type" value="Genomic_DNA"/>
</dbReference>
<keyword evidence="2" id="KW-1185">Reference proteome</keyword>
<proteinExistence type="predicted"/>
<dbReference type="Proteomes" id="UP000318801">
    <property type="component" value="Unassembled WGS sequence"/>
</dbReference>
<dbReference type="AlphaFoldDB" id="A0A506U5R2"/>
<reference evidence="1 2" key="1">
    <citation type="submission" date="2019-06" db="EMBL/GenBank/DDBJ databases">
        <authorList>
            <person name="Li M."/>
        </authorList>
    </citation>
    <scope>NUCLEOTIDE SEQUENCE [LARGE SCALE GENOMIC DNA]</scope>
    <source>
        <strain evidence="1 2">BGMRC2036</strain>
    </source>
</reference>
<organism evidence="1 2">
    <name type="scientific">Martelella alba</name>
    <dbReference type="NCBI Taxonomy" id="2590451"/>
    <lineage>
        <taxon>Bacteria</taxon>
        <taxon>Pseudomonadati</taxon>
        <taxon>Pseudomonadota</taxon>
        <taxon>Alphaproteobacteria</taxon>
        <taxon>Hyphomicrobiales</taxon>
        <taxon>Aurantimonadaceae</taxon>
        <taxon>Martelella</taxon>
    </lineage>
</organism>
<accession>A0A506U5R2</accession>
<evidence type="ECO:0000313" key="2">
    <source>
        <dbReference type="Proteomes" id="UP000318801"/>
    </source>
</evidence>
<comment type="caution">
    <text evidence="1">The sequence shown here is derived from an EMBL/GenBank/DDBJ whole genome shotgun (WGS) entry which is preliminary data.</text>
</comment>
<name>A0A506U5R2_9HYPH</name>